<dbReference type="AlphaFoldDB" id="A0A1A9QCY4"/>
<protein>
    <submittedName>
        <fullName evidence="1">Uncharacterized protein</fullName>
    </submittedName>
</protein>
<evidence type="ECO:0000313" key="2">
    <source>
        <dbReference type="Proteomes" id="UP000077623"/>
    </source>
</evidence>
<accession>A0A1A9QCY4</accession>
<dbReference type="EMBL" id="LWUJ01000012">
    <property type="protein sequence ID" value="OAL09954.1"/>
    <property type="molecule type" value="Genomic_DNA"/>
</dbReference>
<dbReference type="Proteomes" id="UP000077623">
    <property type="component" value="Unassembled WGS sequence"/>
</dbReference>
<keyword evidence="2" id="KW-1185">Reference proteome</keyword>
<sequence length="150" mass="16321">MPSTFIKISAGISGATAVGGGATAIYLVNNNTKAVKQTNTDLQNASLSTVTPEEKKPKKITELLKEKGLSILDTGNTSGWKTNWDKFKAEYESTEPQGEWAFTDWTTVKAKTDDTSNLRSKCTENSGKDALDENSSLFQTVKKYCTNSPN</sequence>
<dbReference type="STRING" id="432608.A6V39_03515"/>
<organism evidence="1 2">
    <name type="scientific">Candidatus Mycoplasma haematobovis</name>
    <dbReference type="NCBI Taxonomy" id="432608"/>
    <lineage>
        <taxon>Bacteria</taxon>
        <taxon>Bacillati</taxon>
        <taxon>Mycoplasmatota</taxon>
        <taxon>Mollicutes</taxon>
        <taxon>Mycoplasmataceae</taxon>
        <taxon>Mycoplasma</taxon>
    </lineage>
</organism>
<name>A0A1A9QCY4_9MOLU</name>
<reference evidence="2" key="1">
    <citation type="submission" date="2016-04" db="EMBL/GenBank/DDBJ databases">
        <authorList>
            <person name="Quiroz-Castaneda R.E."/>
            <person name="Martinez-Ocampo F."/>
        </authorList>
    </citation>
    <scope>NUCLEOTIDE SEQUENCE [LARGE SCALE GENOMIC DNA]</scope>
    <source>
        <strain evidence="2">INIFAP01</strain>
    </source>
</reference>
<gene>
    <name evidence="1" type="ORF">A6V39_03515</name>
</gene>
<comment type="caution">
    <text evidence="1">The sequence shown here is derived from an EMBL/GenBank/DDBJ whole genome shotgun (WGS) entry which is preliminary data.</text>
</comment>
<proteinExistence type="predicted"/>
<evidence type="ECO:0000313" key="1">
    <source>
        <dbReference type="EMBL" id="OAL09954.1"/>
    </source>
</evidence>
<dbReference type="RefSeq" id="WP_187150339.1">
    <property type="nucleotide sequence ID" value="NZ_LWUJ01000012.1"/>
</dbReference>